<feature type="signal peptide" evidence="1">
    <location>
        <begin position="1"/>
        <end position="19"/>
    </location>
</feature>
<comment type="caution">
    <text evidence="2">The sequence shown here is derived from an EMBL/GenBank/DDBJ whole genome shotgun (WGS) entry which is preliminary data.</text>
</comment>
<feature type="non-terminal residue" evidence="2">
    <location>
        <position position="133"/>
    </location>
</feature>
<feature type="chain" id="PRO_5047168418" description="Purple acid phosphatase N-terminal domain-containing protein" evidence="1">
    <location>
        <begin position="20"/>
        <end position="133"/>
    </location>
</feature>
<organism evidence="2 3">
    <name type="scientific">Phycomyces blakesleeanus</name>
    <dbReference type="NCBI Taxonomy" id="4837"/>
    <lineage>
        <taxon>Eukaryota</taxon>
        <taxon>Fungi</taxon>
        <taxon>Fungi incertae sedis</taxon>
        <taxon>Mucoromycota</taxon>
        <taxon>Mucoromycotina</taxon>
        <taxon>Mucoromycetes</taxon>
        <taxon>Mucorales</taxon>
        <taxon>Phycomycetaceae</taxon>
        <taxon>Phycomyces</taxon>
    </lineage>
</organism>
<dbReference type="EMBL" id="JBCLYO010000001">
    <property type="protein sequence ID" value="KAL0096989.1"/>
    <property type="molecule type" value="Genomic_DNA"/>
</dbReference>
<keyword evidence="1" id="KW-0732">Signal</keyword>
<dbReference type="Proteomes" id="UP001448207">
    <property type="component" value="Unassembled WGS sequence"/>
</dbReference>
<proteinExistence type="predicted"/>
<gene>
    <name evidence="2" type="ORF">J3Q64DRAFT_1710493</name>
</gene>
<sequence length="133" mass="14484">MKFNFLLPLLLFIAICANAAPSSRRYRFKPLHITSPARGSTLIAGSAVTMAWTTPILPTPNYKVNLLKGTRLSYSHVATLYTDFHFPYVSATVYLPQGIAPGSDYMLSIGTGIGRTTFYGPLRIAGSDPTQTP</sequence>
<protein>
    <recommendedName>
        <fullName evidence="4">Purple acid phosphatase N-terminal domain-containing protein</fullName>
    </recommendedName>
</protein>
<accession>A0ABR3BDR0</accession>
<evidence type="ECO:0000256" key="1">
    <source>
        <dbReference type="SAM" id="SignalP"/>
    </source>
</evidence>
<evidence type="ECO:0000313" key="3">
    <source>
        <dbReference type="Proteomes" id="UP001448207"/>
    </source>
</evidence>
<name>A0ABR3BDR0_PHYBL</name>
<keyword evidence="3" id="KW-1185">Reference proteome</keyword>
<evidence type="ECO:0000313" key="2">
    <source>
        <dbReference type="EMBL" id="KAL0096989.1"/>
    </source>
</evidence>
<evidence type="ECO:0008006" key="4">
    <source>
        <dbReference type="Google" id="ProtNLM"/>
    </source>
</evidence>
<reference evidence="2 3" key="1">
    <citation type="submission" date="2024-04" db="EMBL/GenBank/DDBJ databases">
        <title>Symmetric and asymmetric DNA N6-adenine methylation regulates different biological responses in Mucorales.</title>
        <authorList>
            <consortium name="Lawrence Berkeley National Laboratory"/>
            <person name="Lax C."/>
            <person name="Mondo S.J."/>
            <person name="Osorio-Concepcion M."/>
            <person name="Muszewska A."/>
            <person name="Corrochano-Luque M."/>
            <person name="Gutierrez G."/>
            <person name="Riley R."/>
            <person name="Lipzen A."/>
            <person name="Guo J."/>
            <person name="Hundley H."/>
            <person name="Amirebrahimi M."/>
            <person name="Ng V."/>
            <person name="Lorenzo-Gutierrez D."/>
            <person name="Binder U."/>
            <person name="Yang J."/>
            <person name="Song Y."/>
            <person name="Canovas D."/>
            <person name="Navarro E."/>
            <person name="Freitag M."/>
            <person name="Gabaldon T."/>
            <person name="Grigoriev I.V."/>
            <person name="Corrochano L.M."/>
            <person name="Nicolas F.E."/>
            <person name="Garre V."/>
        </authorList>
    </citation>
    <scope>NUCLEOTIDE SEQUENCE [LARGE SCALE GENOMIC DNA]</scope>
    <source>
        <strain evidence="2 3">L51</strain>
    </source>
</reference>